<name>A0A7T2QGT8_9BACI</name>
<dbReference type="Gene3D" id="1.10.510.10">
    <property type="entry name" value="Transferase(Phosphotransferase) domain 1"/>
    <property type="match status" value="1"/>
</dbReference>
<keyword evidence="3" id="KW-1185">Reference proteome</keyword>
<sequence>MAISTEEKLADYIQDNLDSYLGRFECDLNNRILKFYTDIPSPLNELFAFFHDTFNNLLDFFNTKLQSGRHYNARQSVELYTLIADLQKIQDNLIDTSFDFEIDSYYSEIFRSFKAFLQTSGGTPIPLHVPPVKVQELNPIFTLKTGLKVERPTGVLTFPTEEIGVGSYATVYKFTDPLYNKEFAYKKAHTTLTTEEKVRFYREFEVMKNLKSPFILEVYTINKEQNYYVMEYADETLAEYIERHPGVENVNEKLIFIRQICKAFHQIHSQDVLHRDISPNNILIKHFDSTKLTKVADFGLVKMPESQLTRFPTEPKGSLNDPQLWHVGFKYYEMHHETYAFTRLIYYIFTGRIDDGVFNNPAFEKFFKKGTNYQTDQRYTNIQELETAFFKNVVPSLKEFGI</sequence>
<dbReference type="PANTHER" id="PTHR44167">
    <property type="entry name" value="OVARIAN-SPECIFIC SERINE/THREONINE-PROTEIN KINASE LOK-RELATED"/>
    <property type="match status" value="1"/>
</dbReference>
<dbReference type="CDD" id="cd00180">
    <property type="entry name" value="PKc"/>
    <property type="match status" value="1"/>
</dbReference>
<dbReference type="Proteomes" id="UP000594791">
    <property type="component" value="Chromosome"/>
</dbReference>
<dbReference type="SUPFAM" id="SSF56112">
    <property type="entry name" value="Protein kinase-like (PK-like)"/>
    <property type="match status" value="1"/>
</dbReference>
<dbReference type="InterPro" id="IPR000719">
    <property type="entry name" value="Prot_kinase_dom"/>
</dbReference>
<keyword evidence="2" id="KW-0418">Kinase</keyword>
<dbReference type="PROSITE" id="PS50011">
    <property type="entry name" value="PROTEIN_KINASE_DOM"/>
    <property type="match status" value="1"/>
</dbReference>
<dbReference type="PROSITE" id="PS00109">
    <property type="entry name" value="PROTEIN_KINASE_TYR"/>
    <property type="match status" value="1"/>
</dbReference>
<organism evidence="2 3">
    <name type="scientific">Bacillus tropicus</name>
    <dbReference type="NCBI Taxonomy" id="2026188"/>
    <lineage>
        <taxon>Bacteria</taxon>
        <taxon>Bacillati</taxon>
        <taxon>Bacillota</taxon>
        <taxon>Bacilli</taxon>
        <taxon>Bacillales</taxon>
        <taxon>Bacillaceae</taxon>
        <taxon>Bacillus</taxon>
        <taxon>Bacillus cereus group</taxon>
    </lineage>
</organism>
<protein>
    <submittedName>
        <fullName evidence="2">Protein kinase</fullName>
    </submittedName>
</protein>
<dbReference type="InterPro" id="IPR011009">
    <property type="entry name" value="Kinase-like_dom_sf"/>
</dbReference>
<accession>A0A7T2QGT8</accession>
<evidence type="ECO:0000313" key="2">
    <source>
        <dbReference type="EMBL" id="QPR78462.1"/>
    </source>
</evidence>
<evidence type="ECO:0000259" key="1">
    <source>
        <dbReference type="PROSITE" id="PS50011"/>
    </source>
</evidence>
<keyword evidence="2" id="KW-0808">Transferase</keyword>
<dbReference type="PANTHER" id="PTHR44167:SF24">
    <property type="entry name" value="SERINE_THREONINE-PROTEIN KINASE CHK2"/>
    <property type="match status" value="1"/>
</dbReference>
<dbReference type="EMBL" id="CP065739">
    <property type="protein sequence ID" value="QPR78462.1"/>
    <property type="molecule type" value="Genomic_DNA"/>
</dbReference>
<dbReference type="InterPro" id="IPR008266">
    <property type="entry name" value="Tyr_kinase_AS"/>
</dbReference>
<dbReference type="GO" id="GO:0016301">
    <property type="term" value="F:kinase activity"/>
    <property type="evidence" value="ECO:0007669"/>
    <property type="project" value="UniProtKB-KW"/>
</dbReference>
<reference evidence="2 3" key="1">
    <citation type="submission" date="2020-12" db="EMBL/GenBank/DDBJ databases">
        <title>FDA dAtabase for Regulatory Grade micrObial Sequences (FDA-ARGOS): Supporting development and validation of Infectious Disease Dx tests.</title>
        <authorList>
            <person name="Nelson B."/>
            <person name="Plummer A."/>
            <person name="Tallon L."/>
            <person name="Sadzewicz L."/>
            <person name="Zhao X."/>
            <person name="Boylan J."/>
            <person name="Ott S."/>
            <person name="Bowen H."/>
            <person name="Vavikolanu K."/>
            <person name="Mehta A."/>
            <person name="Aluvathingal J."/>
            <person name="Nadendla S."/>
            <person name="Myers T."/>
            <person name="Yan Y."/>
            <person name="Sichtig H."/>
        </authorList>
    </citation>
    <scope>NUCLEOTIDE SEQUENCE [LARGE SCALE GENOMIC DNA]</scope>
    <source>
        <strain evidence="2 3">FDAARGOS_920</strain>
    </source>
</reference>
<evidence type="ECO:0000313" key="3">
    <source>
        <dbReference type="Proteomes" id="UP000594791"/>
    </source>
</evidence>
<gene>
    <name evidence="2" type="ORF">I6G77_04450</name>
</gene>
<proteinExistence type="predicted"/>
<dbReference type="RefSeq" id="WP_042515194.1">
    <property type="nucleotide sequence ID" value="NZ_CP065739.1"/>
</dbReference>
<dbReference type="Pfam" id="PF00069">
    <property type="entry name" value="Pkinase"/>
    <property type="match status" value="1"/>
</dbReference>
<feature type="domain" description="Protein kinase" evidence="1">
    <location>
        <begin position="157"/>
        <end position="402"/>
    </location>
</feature>